<reference evidence="1 2" key="1">
    <citation type="submission" date="2021-06" db="EMBL/GenBank/DDBJ databases">
        <title>Caerostris darwini draft genome.</title>
        <authorList>
            <person name="Kono N."/>
            <person name="Arakawa K."/>
        </authorList>
    </citation>
    <scope>NUCLEOTIDE SEQUENCE [LARGE SCALE GENOMIC DNA]</scope>
</reference>
<name>A0AAV4UJP9_9ARAC</name>
<proteinExistence type="predicted"/>
<dbReference type="EMBL" id="BPLQ01011454">
    <property type="protein sequence ID" value="GIY58076.1"/>
    <property type="molecule type" value="Genomic_DNA"/>
</dbReference>
<evidence type="ECO:0000313" key="1">
    <source>
        <dbReference type="EMBL" id="GIY58076.1"/>
    </source>
</evidence>
<protein>
    <submittedName>
        <fullName evidence="1">Uncharacterized protein</fullName>
    </submittedName>
</protein>
<accession>A0AAV4UJP9</accession>
<comment type="caution">
    <text evidence="1">The sequence shown here is derived from an EMBL/GenBank/DDBJ whole genome shotgun (WGS) entry which is preliminary data.</text>
</comment>
<evidence type="ECO:0000313" key="2">
    <source>
        <dbReference type="Proteomes" id="UP001054837"/>
    </source>
</evidence>
<gene>
    <name evidence="1" type="ORF">CDAR_74371</name>
</gene>
<dbReference type="AlphaFoldDB" id="A0AAV4UJP9"/>
<dbReference type="Proteomes" id="UP001054837">
    <property type="component" value="Unassembled WGS sequence"/>
</dbReference>
<organism evidence="1 2">
    <name type="scientific">Caerostris darwini</name>
    <dbReference type="NCBI Taxonomy" id="1538125"/>
    <lineage>
        <taxon>Eukaryota</taxon>
        <taxon>Metazoa</taxon>
        <taxon>Ecdysozoa</taxon>
        <taxon>Arthropoda</taxon>
        <taxon>Chelicerata</taxon>
        <taxon>Arachnida</taxon>
        <taxon>Araneae</taxon>
        <taxon>Araneomorphae</taxon>
        <taxon>Entelegynae</taxon>
        <taxon>Araneoidea</taxon>
        <taxon>Araneidae</taxon>
        <taxon>Caerostris</taxon>
    </lineage>
</organism>
<keyword evidence="2" id="KW-1185">Reference proteome</keyword>
<sequence length="242" mass="27614">MVLWRAHLYSASAVATLPIAIVKGGRTEIKRYHRKEEKRNVTGNLENTLVEFAYPQLKKLLEEECCRWFSGELISIPRVLLPLCPLAIVKGGRPEIKRYLSREEKSELCRYPNEQELFRGGSRSCRGFSGQLISIPRVMLPLYPLQLGKVAGQKLKDTSAKKKKGNRRFLKYSMVFWQTHLYSVSAVATLPIAIVKGRRPEIKRYLSKEEKRNVTRNLKNILVEFTNASTGETSGSKGWADC</sequence>